<name>F4KWD1_HALH1</name>
<dbReference type="STRING" id="760192.Halhy_2406"/>
<evidence type="ECO:0000256" key="1">
    <source>
        <dbReference type="ARBA" id="ARBA00022801"/>
    </source>
</evidence>
<organism evidence="3 4">
    <name type="scientific">Haliscomenobacter hydrossis (strain ATCC 27775 / DSM 1100 / LMG 10767 / O)</name>
    <dbReference type="NCBI Taxonomy" id="760192"/>
    <lineage>
        <taxon>Bacteria</taxon>
        <taxon>Pseudomonadati</taxon>
        <taxon>Bacteroidota</taxon>
        <taxon>Saprospiria</taxon>
        <taxon>Saprospirales</taxon>
        <taxon>Haliscomenobacteraceae</taxon>
        <taxon>Haliscomenobacter</taxon>
    </lineage>
</organism>
<sequence length="392" mass="43818">MIKKITADRIYTGTDAALKNKVIVFDAQGTILQIDDLADHDSASVEHLPGAIVPGFINTHCHLELSHMKGKANTGTGLVPFLQTVVNFRDISMEEILDAIDRADAEMWDGGIMAVGDISNKVDTAARKNQSRIQYYTFVEFFDFLQEEGAENWFNNFKPAYDGQSDSNGNRKSAVPHAPYTVSRNLFRKINALNAPGCTVSIHNQETPGENALFQDKTGSFLDFYEGFGFPLEEFQPNGKTSIHYALEHMDPHCRTLFVHNTESDIEDILAAQAWSNDIYWATCPNANLYIENRLPNYQHFLDTNAKVTIGTDSLTSNWQLSILEEMKTIARFQSYVPFTTILSWATINGAEALGFDDVLGSIEVGKRPGLLLLNLGEDEQLVHETKVQRIS</sequence>
<dbReference type="Pfam" id="PF01979">
    <property type="entry name" value="Amidohydro_1"/>
    <property type="match status" value="1"/>
</dbReference>
<protein>
    <submittedName>
        <fullName evidence="3">S-adenosylhomocysteine deaminase</fullName>
        <ecNumber evidence="3">3.5.4.28</ecNumber>
    </submittedName>
</protein>
<dbReference type="InterPro" id="IPR006680">
    <property type="entry name" value="Amidohydro-rel"/>
</dbReference>
<dbReference type="InterPro" id="IPR032466">
    <property type="entry name" value="Metal_Hydrolase"/>
</dbReference>
<reference evidence="3 4" key="1">
    <citation type="journal article" date="2011" name="Stand. Genomic Sci.">
        <title>Complete genome sequence of Haliscomenobacter hydrossis type strain (O).</title>
        <authorList>
            <consortium name="US DOE Joint Genome Institute (JGI-PGF)"/>
            <person name="Daligault H."/>
            <person name="Lapidus A."/>
            <person name="Zeytun A."/>
            <person name="Nolan M."/>
            <person name="Lucas S."/>
            <person name="Del Rio T.G."/>
            <person name="Tice H."/>
            <person name="Cheng J.F."/>
            <person name="Tapia R."/>
            <person name="Han C."/>
            <person name="Goodwin L."/>
            <person name="Pitluck S."/>
            <person name="Liolios K."/>
            <person name="Pagani I."/>
            <person name="Ivanova N."/>
            <person name="Huntemann M."/>
            <person name="Mavromatis K."/>
            <person name="Mikhailova N."/>
            <person name="Pati A."/>
            <person name="Chen A."/>
            <person name="Palaniappan K."/>
            <person name="Land M."/>
            <person name="Hauser L."/>
            <person name="Brambilla E.M."/>
            <person name="Rohde M."/>
            <person name="Verbarg S."/>
            <person name="Goker M."/>
            <person name="Bristow J."/>
            <person name="Eisen J.A."/>
            <person name="Markowitz V."/>
            <person name="Hugenholtz P."/>
            <person name="Kyrpides N.C."/>
            <person name="Klenk H.P."/>
            <person name="Woyke T."/>
        </authorList>
    </citation>
    <scope>NUCLEOTIDE SEQUENCE [LARGE SCALE GENOMIC DNA]</scope>
    <source>
        <strain evidence="4">ATCC 27775 / DSM 1100 / LMG 10767 / O</strain>
    </source>
</reference>
<dbReference type="RefSeq" id="WP_013764830.1">
    <property type="nucleotide sequence ID" value="NC_015510.1"/>
</dbReference>
<dbReference type="AlphaFoldDB" id="F4KWD1"/>
<dbReference type="Gene3D" id="3.20.20.140">
    <property type="entry name" value="Metal-dependent hydrolases"/>
    <property type="match status" value="1"/>
</dbReference>
<reference key="2">
    <citation type="submission" date="2011-04" db="EMBL/GenBank/DDBJ databases">
        <title>Complete sequence of chromosome of Haliscomenobacter hydrossis DSM 1100.</title>
        <authorList>
            <consortium name="US DOE Joint Genome Institute (JGI-PGF)"/>
            <person name="Lucas S."/>
            <person name="Han J."/>
            <person name="Lapidus A."/>
            <person name="Bruce D."/>
            <person name="Goodwin L."/>
            <person name="Pitluck S."/>
            <person name="Peters L."/>
            <person name="Kyrpides N."/>
            <person name="Mavromatis K."/>
            <person name="Ivanova N."/>
            <person name="Ovchinnikova G."/>
            <person name="Pagani I."/>
            <person name="Daligault H."/>
            <person name="Detter J.C."/>
            <person name="Han C."/>
            <person name="Land M."/>
            <person name="Hauser L."/>
            <person name="Markowitz V."/>
            <person name="Cheng J.-F."/>
            <person name="Hugenholtz P."/>
            <person name="Woyke T."/>
            <person name="Wu D."/>
            <person name="Verbarg S."/>
            <person name="Frueling A."/>
            <person name="Brambilla E."/>
            <person name="Klenk H.-P."/>
            <person name="Eisen J.A."/>
        </authorList>
    </citation>
    <scope>NUCLEOTIDE SEQUENCE</scope>
    <source>
        <strain>DSM 1100</strain>
    </source>
</reference>
<gene>
    <name evidence="3" type="ordered locus">Halhy_2406</name>
</gene>
<dbReference type="InterPro" id="IPR050287">
    <property type="entry name" value="MTA/SAH_deaminase"/>
</dbReference>
<dbReference type="SUPFAM" id="SSF51556">
    <property type="entry name" value="Metallo-dependent hydrolases"/>
    <property type="match status" value="1"/>
</dbReference>
<feature type="domain" description="Amidohydrolase-related" evidence="2">
    <location>
        <begin position="52"/>
        <end position="376"/>
    </location>
</feature>
<dbReference type="EMBL" id="CP002691">
    <property type="protein sequence ID" value="AEE50281.1"/>
    <property type="molecule type" value="Genomic_DNA"/>
</dbReference>
<evidence type="ECO:0000313" key="3">
    <source>
        <dbReference type="EMBL" id="AEE50281.1"/>
    </source>
</evidence>
<dbReference type="PANTHER" id="PTHR43794:SF11">
    <property type="entry name" value="AMIDOHYDROLASE-RELATED DOMAIN-CONTAINING PROTEIN"/>
    <property type="match status" value="1"/>
</dbReference>
<evidence type="ECO:0000259" key="2">
    <source>
        <dbReference type="Pfam" id="PF01979"/>
    </source>
</evidence>
<proteinExistence type="predicted"/>
<dbReference type="HOGENOM" id="CLU_012358_2_1_10"/>
<dbReference type="InterPro" id="IPR011059">
    <property type="entry name" value="Metal-dep_hydrolase_composite"/>
</dbReference>
<accession>F4KWD1</accession>
<dbReference type="SUPFAM" id="SSF51338">
    <property type="entry name" value="Composite domain of metallo-dependent hydrolases"/>
    <property type="match status" value="1"/>
</dbReference>
<dbReference type="Proteomes" id="UP000008461">
    <property type="component" value="Chromosome"/>
</dbReference>
<dbReference type="KEGG" id="hhy:Halhy_2406"/>
<keyword evidence="4" id="KW-1185">Reference proteome</keyword>
<evidence type="ECO:0000313" key="4">
    <source>
        <dbReference type="Proteomes" id="UP000008461"/>
    </source>
</evidence>
<dbReference type="eggNOG" id="COG0402">
    <property type="taxonomic scope" value="Bacteria"/>
</dbReference>
<dbReference type="PANTHER" id="PTHR43794">
    <property type="entry name" value="AMINOHYDROLASE SSNA-RELATED"/>
    <property type="match status" value="1"/>
</dbReference>
<dbReference type="EC" id="3.5.4.28" evidence="3"/>
<keyword evidence="1 3" id="KW-0378">Hydrolase</keyword>
<dbReference type="GO" id="GO:0050270">
    <property type="term" value="F:S-adenosylhomocysteine deaminase activity"/>
    <property type="evidence" value="ECO:0007669"/>
    <property type="project" value="UniProtKB-EC"/>
</dbReference>